<dbReference type="Pfam" id="PF13181">
    <property type="entry name" value="TPR_8"/>
    <property type="match status" value="1"/>
</dbReference>
<dbReference type="Gene3D" id="2.40.50.550">
    <property type="match status" value="1"/>
</dbReference>
<evidence type="ECO:0000259" key="5">
    <source>
        <dbReference type="Pfam" id="PF16669"/>
    </source>
</evidence>
<evidence type="ECO:0000256" key="1">
    <source>
        <dbReference type="ARBA" id="ARBA00022803"/>
    </source>
</evidence>
<dbReference type="PANTHER" id="PTHR12558">
    <property type="entry name" value="CELL DIVISION CYCLE 16,23,27"/>
    <property type="match status" value="1"/>
</dbReference>
<dbReference type="Gene3D" id="1.25.40.10">
    <property type="entry name" value="Tetratricopeptide repeat domain"/>
    <property type="match status" value="1"/>
</dbReference>
<protein>
    <recommendedName>
        <fullName evidence="3">Cell division cycle protein 27 homolog</fullName>
    </recommendedName>
</protein>
<reference evidence="6" key="1">
    <citation type="submission" date="2020-04" db="EMBL/GenBank/DDBJ databases">
        <authorList>
            <person name="Neveu A P."/>
        </authorList>
    </citation>
    <scope>NUCLEOTIDE SEQUENCE</scope>
    <source>
        <tissue evidence="6">Whole embryo</tissue>
    </source>
</reference>
<evidence type="ECO:0000256" key="4">
    <source>
        <dbReference type="PROSITE-ProRule" id="PRU00339"/>
    </source>
</evidence>
<dbReference type="InterPro" id="IPR011990">
    <property type="entry name" value="TPR-like_helical_dom_sf"/>
</dbReference>
<dbReference type="InterPro" id="IPR032076">
    <property type="entry name" value="TTC5_OB"/>
</dbReference>
<evidence type="ECO:0000256" key="3">
    <source>
        <dbReference type="ARBA" id="ARBA00039307"/>
    </source>
</evidence>
<proteinExistence type="evidence at transcript level"/>
<sequence length="434" mass="49018">MVLTPNMNDSTEEIVLLVDDLYKFQENFLKDHGVEMFPEKNSMVQEKAKTVLENIKMYEAKCQKTMYLLQCGRVLNILPEYKQLCEEYLSKVVKRDPSHIEAWNMLGETFWKKGDIQAAKDCFEGALRRTKNKVSLRSLSMVLRQMKPLQKGDTTKNVLQSVECAKDSVEMDTNDGTSWYILGNAYLAMFFVSEQNPQVLTLSLNAYAQAEKVDETSYYNPDLHYNRAQAYRYGEQYTLAFEGWKKAVALDPGWQEPINKAKELTKYLQIVTDLVEKKGKLKTKRIKSLLSSFKDNDLGVYGSNKSKTATKAFEKVSISSLTVGPNKEKVLLGKVVCNMAGVTLVPFTFAIMDAEENCCAVTIYNLAEGKGMIIGDSVAIPEPVFSNVNVSYDDQPFSFKSIRVDNPMVLAVNGRNLGNEYCGFVKASMFATEH</sequence>
<dbReference type="SMART" id="SM00028">
    <property type="entry name" value="TPR"/>
    <property type="match status" value="2"/>
</dbReference>
<accession>A0A6F9DWU7</accession>
<dbReference type="PROSITE" id="PS50005">
    <property type="entry name" value="TPR"/>
    <property type="match status" value="2"/>
</dbReference>
<dbReference type="SUPFAM" id="SSF48452">
    <property type="entry name" value="TPR-like"/>
    <property type="match status" value="1"/>
</dbReference>
<dbReference type="EMBL" id="LR791483">
    <property type="protein sequence ID" value="CAB3267345.1"/>
    <property type="molecule type" value="mRNA"/>
</dbReference>
<gene>
    <name evidence="6" type="primary">Ttc5</name>
</gene>
<feature type="repeat" description="TPR" evidence="4">
    <location>
        <begin position="100"/>
        <end position="133"/>
    </location>
</feature>
<dbReference type="InterPro" id="IPR038645">
    <property type="entry name" value="TTC5_OB_sf"/>
</dbReference>
<evidence type="ECO:0000256" key="2">
    <source>
        <dbReference type="ARBA" id="ARBA00038210"/>
    </source>
</evidence>
<dbReference type="PANTHER" id="PTHR12558:SF13">
    <property type="entry name" value="CELL DIVISION CYCLE PROTEIN 27 HOMOLOG"/>
    <property type="match status" value="1"/>
</dbReference>
<keyword evidence="1 4" id="KW-0802">TPR repeat</keyword>
<dbReference type="InterPro" id="IPR019734">
    <property type="entry name" value="TPR_rpt"/>
</dbReference>
<name>A0A6F9DWU7_9ASCI</name>
<dbReference type="Pfam" id="PF16669">
    <property type="entry name" value="TTC5_OB"/>
    <property type="match status" value="1"/>
</dbReference>
<organism evidence="6">
    <name type="scientific">Phallusia mammillata</name>
    <dbReference type="NCBI Taxonomy" id="59560"/>
    <lineage>
        <taxon>Eukaryota</taxon>
        <taxon>Metazoa</taxon>
        <taxon>Chordata</taxon>
        <taxon>Tunicata</taxon>
        <taxon>Ascidiacea</taxon>
        <taxon>Phlebobranchia</taxon>
        <taxon>Ascidiidae</taxon>
        <taxon>Phallusia</taxon>
    </lineage>
</organism>
<feature type="repeat" description="TPR" evidence="4">
    <location>
        <begin position="221"/>
        <end position="254"/>
    </location>
</feature>
<dbReference type="AlphaFoldDB" id="A0A6F9DWU7"/>
<evidence type="ECO:0000313" key="6">
    <source>
        <dbReference type="EMBL" id="CAB3267345.1"/>
    </source>
</evidence>
<comment type="similarity">
    <text evidence="2">Belongs to the APC3/CDC27 family.</text>
</comment>
<feature type="domain" description="Tetratricopeptide repeat protein 5 OB fold" evidence="5">
    <location>
        <begin position="313"/>
        <end position="420"/>
    </location>
</feature>